<dbReference type="Proteomes" id="UP001215078">
    <property type="component" value="Unassembled WGS sequence"/>
</dbReference>
<dbReference type="RefSeq" id="WP_072067176.1">
    <property type="nucleotide sequence ID" value="NZ_JAQQPO010000032.1"/>
</dbReference>
<dbReference type="SUPFAM" id="SSF47413">
    <property type="entry name" value="lambda repressor-like DNA-binding domains"/>
    <property type="match status" value="1"/>
</dbReference>
<organism evidence="2 3">
    <name type="scientific">Bacteroides ovatus</name>
    <dbReference type="NCBI Taxonomy" id="28116"/>
    <lineage>
        <taxon>Bacteria</taxon>
        <taxon>Pseudomonadati</taxon>
        <taxon>Bacteroidota</taxon>
        <taxon>Bacteroidia</taxon>
        <taxon>Bacteroidales</taxon>
        <taxon>Bacteroidaceae</taxon>
        <taxon>Bacteroides</taxon>
    </lineage>
</organism>
<gene>
    <name evidence="2" type="ORF">PQ628_21980</name>
</gene>
<evidence type="ECO:0000259" key="1">
    <source>
        <dbReference type="PROSITE" id="PS50943"/>
    </source>
</evidence>
<dbReference type="PROSITE" id="PS50943">
    <property type="entry name" value="HTH_CROC1"/>
    <property type="match status" value="1"/>
</dbReference>
<proteinExistence type="predicted"/>
<dbReference type="EMBL" id="JAQQPO010000032">
    <property type="protein sequence ID" value="MDC7960867.1"/>
    <property type="molecule type" value="Genomic_DNA"/>
</dbReference>
<comment type="caution">
    <text evidence="2">The sequence shown here is derived from an EMBL/GenBank/DDBJ whole genome shotgun (WGS) entry which is preliminary data.</text>
</comment>
<dbReference type="Gene3D" id="1.10.260.40">
    <property type="entry name" value="lambda repressor-like DNA-binding domains"/>
    <property type="match status" value="1"/>
</dbReference>
<dbReference type="GO" id="GO:0003677">
    <property type="term" value="F:DNA binding"/>
    <property type="evidence" value="ECO:0007669"/>
    <property type="project" value="InterPro"/>
</dbReference>
<evidence type="ECO:0000313" key="3">
    <source>
        <dbReference type="Proteomes" id="UP001215078"/>
    </source>
</evidence>
<evidence type="ECO:0000313" key="2">
    <source>
        <dbReference type="EMBL" id="MDC7960867.1"/>
    </source>
</evidence>
<protein>
    <submittedName>
        <fullName evidence="2">Helix-turn-helix transcriptional regulator</fullName>
    </submittedName>
</protein>
<dbReference type="InterPro" id="IPR010982">
    <property type="entry name" value="Lambda_DNA-bd_dom_sf"/>
</dbReference>
<feature type="domain" description="HTH cro/C1-type" evidence="1">
    <location>
        <begin position="121"/>
        <end position="148"/>
    </location>
</feature>
<dbReference type="InterPro" id="IPR001387">
    <property type="entry name" value="Cro/C1-type_HTH"/>
</dbReference>
<dbReference type="AlphaFoldDB" id="A0AAW6IQR1"/>
<accession>A0AAW6IQR1</accession>
<reference evidence="2" key="1">
    <citation type="submission" date="2022-10" db="EMBL/GenBank/DDBJ databases">
        <title>Human gut microbiome strain richness.</title>
        <authorList>
            <person name="Chen-Liaw A."/>
        </authorList>
    </citation>
    <scope>NUCLEOTIDE SEQUENCE</scope>
    <source>
        <strain evidence="2">RTP21484st1_H8_RTP21484_190118</strain>
    </source>
</reference>
<sequence>MARAELIDYKRMRVEAENDDTYVIDFMGGLNYLINERSDNALLGFLGEMFDKHYDGDMNTARGVSRYFVTNSYGHIFYLQSDRDQERIWIGSCTKQLREGKKMDAKTLTARSGIDMIDQCRIEQGRYSAGFDILVKVAAVLACNIDFVTNK</sequence>
<name>A0AAW6IQR1_BACOV</name>